<dbReference type="Proteomes" id="UP000887565">
    <property type="component" value="Unplaced"/>
</dbReference>
<evidence type="ECO:0000313" key="4">
    <source>
        <dbReference type="Proteomes" id="UP000887565"/>
    </source>
</evidence>
<proteinExistence type="inferred from homology"/>
<dbReference type="PANTHER" id="PTHR19212:SF0">
    <property type="entry name" value="LD07988P"/>
    <property type="match status" value="1"/>
</dbReference>
<accession>A0A915HKX9</accession>
<evidence type="ECO:0000256" key="2">
    <source>
        <dbReference type="ARBA" id="ARBA00023054"/>
    </source>
</evidence>
<dbReference type="WBParaSite" id="nRc.2.0.1.t02201-RA">
    <property type="protein sequence ID" value="nRc.2.0.1.t02201-RA"/>
    <property type="gene ID" value="nRc.2.0.1.g02201"/>
</dbReference>
<dbReference type="AlphaFoldDB" id="A0A915HKX9"/>
<protein>
    <submittedName>
        <fullName evidence="5">Uncharacterized protein</fullName>
    </submittedName>
</protein>
<evidence type="ECO:0000256" key="1">
    <source>
        <dbReference type="ARBA" id="ARBA00008275"/>
    </source>
</evidence>
<evidence type="ECO:0000313" key="5">
    <source>
        <dbReference type="WBParaSite" id="nRc.2.0.1.t02201-RA"/>
    </source>
</evidence>
<dbReference type="Gene3D" id="1.20.5.4090">
    <property type="match status" value="1"/>
</dbReference>
<organism evidence="4 5">
    <name type="scientific">Romanomermis culicivorax</name>
    <name type="common">Nematode worm</name>
    <dbReference type="NCBI Taxonomy" id="13658"/>
    <lineage>
        <taxon>Eukaryota</taxon>
        <taxon>Metazoa</taxon>
        <taxon>Ecdysozoa</taxon>
        <taxon>Nematoda</taxon>
        <taxon>Enoplea</taxon>
        <taxon>Dorylaimia</taxon>
        <taxon>Mermithida</taxon>
        <taxon>Mermithoidea</taxon>
        <taxon>Mermithidae</taxon>
        <taxon>Romanomermis</taxon>
    </lineage>
</organism>
<sequence length="62" mass="7165">MLIYSQLDNEKSSLLYEIDLLKDDLEETEEILHQCQRECRDSQSEAGLVLVEKQTDAAADDY</sequence>
<feature type="coiled-coil region" evidence="3">
    <location>
        <begin position="18"/>
        <end position="45"/>
    </location>
</feature>
<dbReference type="InterPro" id="IPR019139">
    <property type="entry name" value="LRRFIP1/2"/>
</dbReference>
<comment type="similarity">
    <text evidence="1">Belongs to the LRRFIP family.</text>
</comment>
<reference evidence="5" key="1">
    <citation type="submission" date="2022-11" db="UniProtKB">
        <authorList>
            <consortium name="WormBaseParasite"/>
        </authorList>
    </citation>
    <scope>IDENTIFICATION</scope>
</reference>
<keyword evidence="4" id="KW-1185">Reference proteome</keyword>
<keyword evidence="2 3" id="KW-0175">Coiled coil</keyword>
<dbReference type="Pfam" id="PF09738">
    <property type="entry name" value="LRRFIP"/>
    <property type="match status" value="1"/>
</dbReference>
<dbReference type="PANTHER" id="PTHR19212">
    <property type="entry name" value="LEUCINE RICH REPEAT IN FLII INTERACTING PROTEIN"/>
    <property type="match status" value="1"/>
</dbReference>
<dbReference type="GO" id="GO:0006355">
    <property type="term" value="P:regulation of DNA-templated transcription"/>
    <property type="evidence" value="ECO:0007669"/>
    <property type="project" value="InterPro"/>
</dbReference>
<name>A0A915HKX9_ROMCU</name>
<evidence type="ECO:0000256" key="3">
    <source>
        <dbReference type="SAM" id="Coils"/>
    </source>
</evidence>